<protein>
    <submittedName>
        <fullName evidence="2">Uncharacterized protein</fullName>
    </submittedName>
</protein>
<dbReference type="PANTHER" id="PTHR36941:SF2">
    <property type="entry name" value="CHORION CLASS HIGH-CYSTEINE HCB PROTEIN 12-LIKE-RELATED"/>
    <property type="match status" value="1"/>
</dbReference>
<feature type="chain" id="PRO_5025392285" evidence="1">
    <location>
        <begin position="19"/>
        <end position="104"/>
    </location>
</feature>
<dbReference type="EMBL" id="WUAV01000004">
    <property type="protein sequence ID" value="KAF1758228.1"/>
    <property type="molecule type" value="Genomic_DNA"/>
</dbReference>
<dbReference type="PANTHER" id="PTHR36941">
    <property type="entry name" value="PROTEIN CBG01621-RELATED"/>
    <property type="match status" value="1"/>
</dbReference>
<gene>
    <name evidence="2" type="ORF">GCK72_014686</name>
</gene>
<accession>A0A6A5GRZ9</accession>
<reference evidence="2 3" key="1">
    <citation type="submission" date="2019-12" db="EMBL/GenBank/DDBJ databases">
        <title>Chromosome-level assembly of the Caenorhabditis remanei genome.</title>
        <authorList>
            <person name="Teterina A.A."/>
            <person name="Willis J.H."/>
            <person name="Phillips P.C."/>
        </authorList>
    </citation>
    <scope>NUCLEOTIDE SEQUENCE [LARGE SCALE GENOMIC DNA]</scope>
    <source>
        <strain evidence="2 3">PX506</strain>
        <tissue evidence="2">Whole organism</tissue>
    </source>
</reference>
<name>A0A6A5GRZ9_CAERE</name>
<dbReference type="KEGG" id="crq:GCK72_014686"/>
<dbReference type="RefSeq" id="XP_003108392.2">
    <property type="nucleotide sequence ID" value="XM_003108344.2"/>
</dbReference>
<dbReference type="GeneID" id="9829002"/>
<organism evidence="2 3">
    <name type="scientific">Caenorhabditis remanei</name>
    <name type="common">Caenorhabditis vulgaris</name>
    <dbReference type="NCBI Taxonomy" id="31234"/>
    <lineage>
        <taxon>Eukaryota</taxon>
        <taxon>Metazoa</taxon>
        <taxon>Ecdysozoa</taxon>
        <taxon>Nematoda</taxon>
        <taxon>Chromadorea</taxon>
        <taxon>Rhabditida</taxon>
        <taxon>Rhabditina</taxon>
        <taxon>Rhabditomorpha</taxon>
        <taxon>Rhabditoidea</taxon>
        <taxon>Rhabditidae</taxon>
        <taxon>Peloderinae</taxon>
        <taxon>Caenorhabditis</taxon>
    </lineage>
</organism>
<proteinExistence type="predicted"/>
<dbReference type="CTD" id="9829002"/>
<comment type="caution">
    <text evidence="2">The sequence shown here is derived from an EMBL/GenBank/DDBJ whole genome shotgun (WGS) entry which is preliminary data.</text>
</comment>
<evidence type="ECO:0000313" key="2">
    <source>
        <dbReference type="EMBL" id="KAF1758228.1"/>
    </source>
</evidence>
<dbReference type="AlphaFoldDB" id="A0A6A5GRZ9"/>
<feature type="signal peptide" evidence="1">
    <location>
        <begin position="1"/>
        <end position="18"/>
    </location>
</feature>
<evidence type="ECO:0000256" key="1">
    <source>
        <dbReference type="SAM" id="SignalP"/>
    </source>
</evidence>
<sequence>MHSISLIALLVLIAGASSQCFGGNCGGCFGNNCGSRVSVIRLPNNNRCSCNPCFGNGCAPRCSYCPNNFGYSSCCNNNNFSCCGYGYRYRRQAISAAASDVSSN</sequence>
<evidence type="ECO:0000313" key="3">
    <source>
        <dbReference type="Proteomes" id="UP000483820"/>
    </source>
</evidence>
<keyword evidence="1" id="KW-0732">Signal</keyword>
<dbReference type="Proteomes" id="UP000483820">
    <property type="component" value="Chromosome IV"/>
</dbReference>